<accession>A0ACC1IYE6</accession>
<protein>
    <submittedName>
        <fullName evidence="1">Uncharacterized protein</fullName>
    </submittedName>
</protein>
<gene>
    <name evidence="1" type="ORF">FBU59_007014</name>
</gene>
<sequence>MVMLLPAQIPVQDLVKLKRLTKKGRAQLVNMQLDSLIKPDLFQAAMQANDDVPLLARKEIIAQSQNPASAAVLSGVLQPQFSTPNSMMPATAVGSVTTTVGSPGSVGSGLPQQQQQQPVFQRRMNVLDDGLSTSQSPLPLSPHAIVPPAPIALHPAHVQPINTNLVIDNNMAETLVNYFYMVASSQNQRSSTSSERAGSISSTTKPALPTIGAAMVNQQSNGLPDLASLTSPQSFLNLKDQQPQMGSVQQSPQQLFSSVYNPATMQKFPDEDSGSFV</sequence>
<name>A0ACC1IYE6_9FUNG</name>
<organism evidence="1 2">
    <name type="scientific">Linderina macrospora</name>
    <dbReference type="NCBI Taxonomy" id="4868"/>
    <lineage>
        <taxon>Eukaryota</taxon>
        <taxon>Fungi</taxon>
        <taxon>Fungi incertae sedis</taxon>
        <taxon>Zoopagomycota</taxon>
        <taxon>Kickxellomycotina</taxon>
        <taxon>Kickxellomycetes</taxon>
        <taxon>Kickxellales</taxon>
        <taxon>Kickxellaceae</taxon>
        <taxon>Linderina</taxon>
    </lineage>
</organism>
<evidence type="ECO:0000313" key="1">
    <source>
        <dbReference type="EMBL" id="KAJ1929800.1"/>
    </source>
</evidence>
<comment type="caution">
    <text evidence="1">The sequence shown here is derived from an EMBL/GenBank/DDBJ whole genome shotgun (WGS) entry which is preliminary data.</text>
</comment>
<evidence type="ECO:0000313" key="2">
    <source>
        <dbReference type="Proteomes" id="UP001150603"/>
    </source>
</evidence>
<dbReference type="EMBL" id="JANBPW010006468">
    <property type="protein sequence ID" value="KAJ1929800.1"/>
    <property type="molecule type" value="Genomic_DNA"/>
</dbReference>
<keyword evidence="2" id="KW-1185">Reference proteome</keyword>
<proteinExistence type="predicted"/>
<reference evidence="1" key="1">
    <citation type="submission" date="2022-07" db="EMBL/GenBank/DDBJ databases">
        <title>Phylogenomic reconstructions and comparative analyses of Kickxellomycotina fungi.</title>
        <authorList>
            <person name="Reynolds N.K."/>
            <person name="Stajich J.E."/>
            <person name="Barry K."/>
            <person name="Grigoriev I.V."/>
            <person name="Crous P."/>
            <person name="Smith M.E."/>
        </authorList>
    </citation>
    <scope>NUCLEOTIDE SEQUENCE</scope>
    <source>
        <strain evidence="1">NRRL 5244</strain>
    </source>
</reference>
<dbReference type="Proteomes" id="UP001150603">
    <property type="component" value="Unassembled WGS sequence"/>
</dbReference>